<keyword evidence="2" id="KW-1185">Reference proteome</keyword>
<gene>
    <name evidence="1" type="ORF">RGQ15_16560</name>
</gene>
<evidence type="ECO:0000313" key="2">
    <source>
        <dbReference type="Proteomes" id="UP001269144"/>
    </source>
</evidence>
<name>A0ABU2HY00_9RHOB</name>
<comment type="caution">
    <text evidence="1">The sequence shown here is derived from an EMBL/GenBank/DDBJ whole genome shotgun (WGS) entry which is preliminary data.</text>
</comment>
<dbReference type="RefSeq" id="WP_311161714.1">
    <property type="nucleotide sequence ID" value="NZ_JAVQLW010000002.1"/>
</dbReference>
<organism evidence="1 2">
    <name type="scientific">Paracoccus aurantius</name>
    <dbReference type="NCBI Taxonomy" id="3073814"/>
    <lineage>
        <taxon>Bacteria</taxon>
        <taxon>Pseudomonadati</taxon>
        <taxon>Pseudomonadota</taxon>
        <taxon>Alphaproteobacteria</taxon>
        <taxon>Rhodobacterales</taxon>
        <taxon>Paracoccaceae</taxon>
        <taxon>Paracoccus</taxon>
    </lineage>
</organism>
<sequence length="54" mass="5533">MRGTVCDASTGSGLVHKIRDCVPVGHGWSLYNTGNGRMLSGSQSTAAPKIAPCS</sequence>
<proteinExistence type="predicted"/>
<dbReference type="Proteomes" id="UP001269144">
    <property type="component" value="Unassembled WGS sequence"/>
</dbReference>
<reference evidence="2" key="1">
    <citation type="submission" date="2023-07" db="EMBL/GenBank/DDBJ databases">
        <title>Paracoccus sp. MBLB3053 whole genome sequence.</title>
        <authorList>
            <person name="Hwang C.Y."/>
            <person name="Cho E.-S."/>
            <person name="Seo M.-J."/>
        </authorList>
    </citation>
    <scope>NUCLEOTIDE SEQUENCE [LARGE SCALE GENOMIC DNA]</scope>
    <source>
        <strain evidence="2">MBLB3053</strain>
    </source>
</reference>
<evidence type="ECO:0000313" key="1">
    <source>
        <dbReference type="EMBL" id="MDS9469174.1"/>
    </source>
</evidence>
<protein>
    <submittedName>
        <fullName evidence="1">Uncharacterized protein</fullName>
    </submittedName>
</protein>
<dbReference type="EMBL" id="JAVQLW010000002">
    <property type="protein sequence ID" value="MDS9469174.1"/>
    <property type="molecule type" value="Genomic_DNA"/>
</dbReference>
<accession>A0ABU2HY00</accession>